<evidence type="ECO:0000259" key="2">
    <source>
        <dbReference type="Pfam" id="PF00884"/>
    </source>
</evidence>
<organism evidence="3 4">
    <name type="scientific">Marinirhabdus gelatinilytica</name>
    <dbReference type="NCBI Taxonomy" id="1703343"/>
    <lineage>
        <taxon>Bacteria</taxon>
        <taxon>Pseudomonadati</taxon>
        <taxon>Bacteroidota</taxon>
        <taxon>Flavobacteriia</taxon>
        <taxon>Flavobacteriales</taxon>
        <taxon>Flavobacteriaceae</taxon>
    </lineage>
</organism>
<gene>
    <name evidence="3" type="ORF">C8D94_10834</name>
</gene>
<reference evidence="3 4" key="1">
    <citation type="submission" date="2018-07" db="EMBL/GenBank/DDBJ databases">
        <title>Genomic Encyclopedia of Type Strains, Phase IV (KMG-IV): sequencing the most valuable type-strain genomes for metagenomic binning, comparative biology and taxonomic classification.</title>
        <authorList>
            <person name="Goeker M."/>
        </authorList>
    </citation>
    <scope>NUCLEOTIDE SEQUENCE [LARGE SCALE GENOMIC DNA]</scope>
    <source>
        <strain evidence="3 4">DSM 101478</strain>
    </source>
</reference>
<dbReference type="EMBL" id="QRAO01000008">
    <property type="protein sequence ID" value="RDK83246.1"/>
    <property type="molecule type" value="Genomic_DNA"/>
</dbReference>
<keyword evidence="1" id="KW-0472">Membrane</keyword>
<feature type="transmembrane region" description="Helical" evidence="1">
    <location>
        <begin position="74"/>
        <end position="90"/>
    </location>
</feature>
<feature type="transmembrane region" description="Helical" evidence="1">
    <location>
        <begin position="9"/>
        <end position="29"/>
    </location>
</feature>
<dbReference type="InterPro" id="IPR017850">
    <property type="entry name" value="Alkaline_phosphatase_core_sf"/>
</dbReference>
<sequence>MKQRSKRSYYFPILAGLAAGLYPIIFFYTNNFSLINSWKHFAFFVGLFLVAPVCTFVGIQFFSYLPFVKKVKPFAFPFINMAAFLGFVQICLYANIQWVFTIILLVIAAVFAIFLRKFFKKVVVLQLVLALIGLFWLFPTIHNQWTYSNEWTQQPDDIEEVVFKKRPNVYYIQPDGYVNISEMGKGAYQIDNSDYWDFLEDNGFTVYPNIRSNYTSTLVSNSSTFTMKHHYYNNGFNFSEIANARNVIISDNPVLNAFKKNGYKTHFLAEASYLLSNFPEMGYDACNFDYNDIDFITDGFQKEEDILVPLKKYLEEDEDQSKFFFIEVFKPGHVQSQKNLSQGAKKEAAIYKQNLDISNERLKKMIAMIQEKDPNGLILIMADHGGYVGYEYMLEVRNKSMDRDWVYSAFSTQLSVKWPKGDAPAIDKHFKTGINTFRILFSYLSEDAKYLEHLQEDASYTIISDGAPRGIYKVIDSTGTVVFEKL</sequence>
<dbReference type="SUPFAM" id="SSF53649">
    <property type="entry name" value="Alkaline phosphatase-like"/>
    <property type="match status" value="1"/>
</dbReference>
<keyword evidence="4" id="KW-1185">Reference proteome</keyword>
<dbReference type="Pfam" id="PF00884">
    <property type="entry name" value="Sulfatase"/>
    <property type="match status" value="1"/>
</dbReference>
<name>A0A370Q4E2_9FLAO</name>
<dbReference type="RefSeq" id="WP_115124700.1">
    <property type="nucleotide sequence ID" value="NZ_QRAO01000008.1"/>
</dbReference>
<dbReference type="Gene3D" id="3.40.720.10">
    <property type="entry name" value="Alkaline Phosphatase, subunit A"/>
    <property type="match status" value="1"/>
</dbReference>
<evidence type="ECO:0000313" key="3">
    <source>
        <dbReference type="EMBL" id="RDK83246.1"/>
    </source>
</evidence>
<comment type="caution">
    <text evidence="3">The sequence shown here is derived from an EMBL/GenBank/DDBJ whole genome shotgun (WGS) entry which is preliminary data.</text>
</comment>
<dbReference type="InterPro" id="IPR000917">
    <property type="entry name" value="Sulfatase_N"/>
</dbReference>
<evidence type="ECO:0000256" key="1">
    <source>
        <dbReference type="SAM" id="Phobius"/>
    </source>
</evidence>
<keyword evidence="1" id="KW-1133">Transmembrane helix</keyword>
<feature type="domain" description="Sulfatase N-terminal" evidence="2">
    <location>
        <begin position="202"/>
        <end position="390"/>
    </location>
</feature>
<keyword evidence="1" id="KW-0812">Transmembrane</keyword>
<evidence type="ECO:0000313" key="4">
    <source>
        <dbReference type="Proteomes" id="UP000255317"/>
    </source>
</evidence>
<dbReference type="Proteomes" id="UP000255317">
    <property type="component" value="Unassembled WGS sequence"/>
</dbReference>
<feature type="transmembrane region" description="Helical" evidence="1">
    <location>
        <begin position="96"/>
        <end position="115"/>
    </location>
</feature>
<dbReference type="OrthoDB" id="1398489at2"/>
<feature type="transmembrane region" description="Helical" evidence="1">
    <location>
        <begin position="41"/>
        <end position="62"/>
    </location>
</feature>
<protein>
    <recommendedName>
        <fullName evidence="2">Sulfatase N-terminal domain-containing protein</fullName>
    </recommendedName>
</protein>
<dbReference type="AlphaFoldDB" id="A0A370Q4E2"/>
<accession>A0A370Q4E2</accession>
<proteinExistence type="predicted"/>
<feature type="transmembrane region" description="Helical" evidence="1">
    <location>
        <begin position="122"/>
        <end position="139"/>
    </location>
</feature>